<feature type="repeat" description="PPR" evidence="2">
    <location>
        <begin position="316"/>
        <end position="350"/>
    </location>
</feature>
<dbReference type="Pfam" id="PF01535">
    <property type="entry name" value="PPR"/>
    <property type="match status" value="3"/>
</dbReference>
<accession>A0A8T2QTB9</accession>
<reference evidence="3" key="1">
    <citation type="submission" date="2021-08" db="EMBL/GenBank/DDBJ databases">
        <title>WGS assembly of Ceratopteris richardii.</title>
        <authorList>
            <person name="Marchant D.B."/>
            <person name="Chen G."/>
            <person name="Jenkins J."/>
            <person name="Shu S."/>
            <person name="Leebens-Mack J."/>
            <person name="Grimwood J."/>
            <person name="Schmutz J."/>
            <person name="Soltis P."/>
            <person name="Soltis D."/>
            <person name="Chen Z.-H."/>
        </authorList>
    </citation>
    <scope>NUCLEOTIDE SEQUENCE</scope>
    <source>
        <strain evidence="3">Whitten #5841</strain>
        <tissue evidence="3">Leaf</tissue>
    </source>
</reference>
<dbReference type="InterPro" id="IPR046960">
    <property type="entry name" value="PPR_At4g14850-like_plant"/>
</dbReference>
<keyword evidence="1" id="KW-0677">Repeat</keyword>
<dbReference type="GO" id="GO:0009451">
    <property type="term" value="P:RNA modification"/>
    <property type="evidence" value="ECO:0007669"/>
    <property type="project" value="InterPro"/>
</dbReference>
<feature type="repeat" description="PPR" evidence="2">
    <location>
        <begin position="417"/>
        <end position="451"/>
    </location>
</feature>
<organism evidence="3 4">
    <name type="scientific">Ceratopteris richardii</name>
    <name type="common">Triangle waterfern</name>
    <dbReference type="NCBI Taxonomy" id="49495"/>
    <lineage>
        <taxon>Eukaryota</taxon>
        <taxon>Viridiplantae</taxon>
        <taxon>Streptophyta</taxon>
        <taxon>Embryophyta</taxon>
        <taxon>Tracheophyta</taxon>
        <taxon>Polypodiopsida</taxon>
        <taxon>Polypodiidae</taxon>
        <taxon>Polypodiales</taxon>
        <taxon>Pteridineae</taxon>
        <taxon>Pteridaceae</taxon>
        <taxon>Parkerioideae</taxon>
        <taxon>Ceratopteris</taxon>
    </lineage>
</organism>
<dbReference type="InterPro" id="IPR002885">
    <property type="entry name" value="PPR_rpt"/>
</dbReference>
<dbReference type="Gene3D" id="1.25.40.10">
    <property type="entry name" value="Tetratricopeptide repeat domain"/>
    <property type="match status" value="6"/>
</dbReference>
<evidence type="ECO:0000313" key="4">
    <source>
        <dbReference type="Proteomes" id="UP000825935"/>
    </source>
</evidence>
<dbReference type="Proteomes" id="UP000825935">
    <property type="component" value="Chromosome 32"/>
</dbReference>
<protein>
    <recommendedName>
        <fullName evidence="5">Pentatricopeptide repeat-containing protein</fullName>
    </recommendedName>
</protein>
<proteinExistence type="predicted"/>
<dbReference type="PROSITE" id="PS51375">
    <property type="entry name" value="PPR"/>
    <property type="match status" value="4"/>
</dbReference>
<keyword evidence="4" id="KW-1185">Reference proteome</keyword>
<evidence type="ECO:0000313" key="3">
    <source>
        <dbReference type="EMBL" id="KAH7286725.1"/>
    </source>
</evidence>
<dbReference type="GO" id="GO:0003723">
    <property type="term" value="F:RNA binding"/>
    <property type="evidence" value="ECO:0007669"/>
    <property type="project" value="InterPro"/>
</dbReference>
<gene>
    <name evidence="3" type="ORF">KP509_32G020200</name>
</gene>
<dbReference type="EMBL" id="CM035437">
    <property type="protein sequence ID" value="KAH7286725.1"/>
    <property type="molecule type" value="Genomic_DNA"/>
</dbReference>
<dbReference type="OrthoDB" id="10373597at2759"/>
<dbReference type="Pfam" id="PF13041">
    <property type="entry name" value="PPR_2"/>
    <property type="match status" value="2"/>
</dbReference>
<dbReference type="InterPro" id="IPR011990">
    <property type="entry name" value="TPR-like_helical_dom_sf"/>
</dbReference>
<name>A0A8T2QTB9_CERRI</name>
<dbReference type="PANTHER" id="PTHR47926:SF533">
    <property type="entry name" value="DYW DOMAIN-CONTAINING PROTEIN"/>
    <property type="match status" value="1"/>
</dbReference>
<evidence type="ECO:0000256" key="1">
    <source>
        <dbReference type="ARBA" id="ARBA00022737"/>
    </source>
</evidence>
<comment type="caution">
    <text evidence="3">The sequence shown here is derived from an EMBL/GenBank/DDBJ whole genome shotgun (WGS) entry which is preliminary data.</text>
</comment>
<evidence type="ECO:0000256" key="2">
    <source>
        <dbReference type="PROSITE-ProRule" id="PRU00708"/>
    </source>
</evidence>
<feature type="repeat" description="PPR" evidence="2">
    <location>
        <begin position="518"/>
        <end position="552"/>
    </location>
</feature>
<feature type="repeat" description="PPR" evidence="2">
    <location>
        <begin position="215"/>
        <end position="249"/>
    </location>
</feature>
<dbReference type="AlphaFoldDB" id="A0A8T2QTB9"/>
<dbReference type="FunFam" id="1.25.40.10:FF:000158">
    <property type="entry name" value="pentatricopeptide repeat-containing protein At2g33680"/>
    <property type="match status" value="1"/>
</dbReference>
<dbReference type="FunFam" id="1.25.40.10:FF:000073">
    <property type="entry name" value="Pentatricopeptide repeat-containing protein chloroplastic"/>
    <property type="match status" value="1"/>
</dbReference>
<dbReference type="NCBIfam" id="TIGR00756">
    <property type="entry name" value="PPR"/>
    <property type="match status" value="2"/>
</dbReference>
<dbReference type="PANTHER" id="PTHR47926">
    <property type="entry name" value="PENTATRICOPEPTIDE REPEAT-CONTAINING PROTEIN"/>
    <property type="match status" value="1"/>
</dbReference>
<evidence type="ECO:0008006" key="5">
    <source>
        <dbReference type="Google" id="ProtNLM"/>
    </source>
</evidence>
<dbReference type="FunFam" id="1.25.40.10:FF:000031">
    <property type="entry name" value="Pentatricopeptide repeat-containing protein mitochondrial"/>
    <property type="match status" value="1"/>
</dbReference>
<dbReference type="GO" id="GO:0048731">
    <property type="term" value="P:system development"/>
    <property type="evidence" value="ECO:0007669"/>
    <property type="project" value="UniProtKB-ARBA"/>
</dbReference>
<sequence>MYTVQILQVIKSYHSTSVLHVSQLAFSSVARKLDGLDKVVAFSYVETITELASWLQSLGLAGTLADGRQVHRNIVCKGLDSNSFLGNSLVQFYSRCLDIVSAQFCFERVKHRNVFSWNFLMGAYDGIGHHEDVLFCFQQLRMENIIPDGVTFVHVLSAYSTNQVSLLHAKQIHTCVLAMGFDSNVILTTALFDLYSKGKDWELTCRTFACMPQQDIASWNAFIAVCVQQGKVQEAFQGYQQLQQEGFIRDDITLVNLLTALSSPVTLVFGKQLHASVHHKEMEKNVLLGTCVANMYGKCGCLSSAESLFDRMSVRNVITWNSMITIYAQHGRGQEAMQLYQQMQQNGVAVNDSTFVGLLDACAKERLLIVGRILHSCLVKYAFDVDVSVGTALVHMYNKCLHLDEGQAVFNLLSSHNVVSFNTMMTGYVHIGQGKKALDVFSRMQHEGVVADDTTMSLVLSACALESLLTRGRSMHSRILKCGFDLNVVVKNSILSMYGKCGCVYIAQRIFNGMGEKNLVSWNSVIASHAQHGNCLEVFGLLFEMNVYEVVPDKTTYTSILSVCSHAGFLYLGSWFLFLLISEYDTLPSVDLLDCIIDMLARAGQLDTAEIFLHKMPIQPRNFSWTTLLAASKCSADVARGFLAAKFRIEVDIDDPSAFYILLDMYTASGTEENAIRLMDSLLLDVMEL</sequence>